<comment type="subunit">
    <text evidence="2">Interacts with Spx.</text>
</comment>
<comment type="similarity">
    <text evidence="2">Belongs to the SpxH family.</text>
</comment>
<keyword evidence="1 2" id="KW-0963">Cytoplasm</keyword>
<dbReference type="InterPro" id="IPR046404">
    <property type="entry name" value="Adapter_SpxH"/>
</dbReference>
<comment type="function">
    <text evidence="2">Adapter protein required for efficient degradation of Spx by ClpXP under non-stress conditions. Interaction with Spx stabilizes Spx and exposes the C-terminus of Spx for recognition and proteolysis by ClpXP.</text>
</comment>
<evidence type="ECO:0000256" key="2">
    <source>
        <dbReference type="HAMAP-Rule" id="MF_02245"/>
    </source>
</evidence>
<dbReference type="InterPro" id="IPR036249">
    <property type="entry name" value="Thioredoxin-like_sf"/>
</dbReference>
<comment type="subcellular location">
    <subcellularLocation>
        <location evidence="2">Cytoplasm</location>
    </subcellularLocation>
</comment>
<reference evidence="4" key="1">
    <citation type="journal article" date="2014" name="Int. J. Syst. Evol. Microbiol.">
        <title>Complete genome sequence of Corynebacterium casei LMG S-19264T (=DSM 44701T), isolated from a smear-ripened cheese.</title>
        <authorList>
            <consortium name="US DOE Joint Genome Institute (JGI-PGF)"/>
            <person name="Walter F."/>
            <person name="Albersmeier A."/>
            <person name="Kalinowski J."/>
            <person name="Ruckert C."/>
        </authorList>
    </citation>
    <scope>NUCLEOTIDE SEQUENCE</scope>
    <source>
        <strain evidence="4">CGMCC 1.15371</strain>
    </source>
</reference>
<dbReference type="AlphaFoldDB" id="A0A8J3E0J1"/>
<proteinExistence type="inferred from homology"/>
<accession>A0A8J3E0J1</accession>
<name>A0A8J3E0J1_9BACL</name>
<dbReference type="Gene3D" id="3.40.30.10">
    <property type="entry name" value="Glutaredoxin"/>
    <property type="match status" value="1"/>
</dbReference>
<dbReference type="Pfam" id="PF13743">
    <property type="entry name" value="Thioredoxin_5"/>
    <property type="match status" value="1"/>
</dbReference>
<dbReference type="Proteomes" id="UP000628775">
    <property type="component" value="Unassembled WGS sequence"/>
</dbReference>
<dbReference type="SUPFAM" id="SSF52833">
    <property type="entry name" value="Thioredoxin-like"/>
    <property type="match status" value="1"/>
</dbReference>
<sequence length="288" mass="33017">MLYSDSSTCEGSSNQSCSISNTVSKKTKPIEVYAFVNPICPESWGMEPNMKKLVAEYGQYFTMRIILGYGSDHSEKSSQWGKTAQLSGMSFNEHCHEVKSCYRASLAVKAAELQGKCAGERFLRILRERLFIDTKDINSDAVLNDCAKRAKLDLGEFKNDMESSRPIKGLQCDRRITNEMDVNEFPTLVFFNIRDDNEGIKVAGRYPYNVYVQILTETLGKQPEKQSPPKLEDFLKKHRFLATQEIALVYDKEKEEVLKELKKLRLKQVVSPVHVKHGTFWRYINTDD</sequence>
<feature type="region of interest" description="Disordered" evidence="3">
    <location>
        <begin position="1"/>
        <end position="20"/>
    </location>
</feature>
<evidence type="ECO:0000256" key="1">
    <source>
        <dbReference type="ARBA" id="ARBA00022490"/>
    </source>
</evidence>
<dbReference type="GO" id="GO:0005737">
    <property type="term" value="C:cytoplasm"/>
    <property type="evidence" value="ECO:0007669"/>
    <property type="project" value="UniProtKB-SubCell"/>
</dbReference>
<dbReference type="CDD" id="cd03025">
    <property type="entry name" value="DsbA_FrnE_like"/>
    <property type="match status" value="1"/>
</dbReference>
<reference evidence="4" key="2">
    <citation type="submission" date="2020-09" db="EMBL/GenBank/DDBJ databases">
        <authorList>
            <person name="Sun Q."/>
            <person name="Zhou Y."/>
        </authorList>
    </citation>
    <scope>NUCLEOTIDE SEQUENCE</scope>
    <source>
        <strain evidence="4">CGMCC 1.15371</strain>
    </source>
</reference>
<organism evidence="4 5">
    <name type="scientific">Pullulanibacillus camelliae</name>
    <dbReference type="NCBI Taxonomy" id="1707096"/>
    <lineage>
        <taxon>Bacteria</taxon>
        <taxon>Bacillati</taxon>
        <taxon>Bacillota</taxon>
        <taxon>Bacilli</taxon>
        <taxon>Bacillales</taxon>
        <taxon>Sporolactobacillaceae</taxon>
        <taxon>Pullulanibacillus</taxon>
    </lineage>
</organism>
<keyword evidence="5" id="KW-1185">Reference proteome</keyword>
<gene>
    <name evidence="4" type="primary">yjbH</name>
    <name evidence="2" type="synonym">spxH</name>
    <name evidence="4" type="ORF">GCM10011391_32580</name>
</gene>
<dbReference type="EMBL" id="BMIR01000019">
    <property type="protein sequence ID" value="GGE51268.1"/>
    <property type="molecule type" value="Genomic_DNA"/>
</dbReference>
<dbReference type="PANTHER" id="PTHR13887:SF47">
    <property type="entry name" value="CLPXP ADAPTER PROTEIN SPXH"/>
    <property type="match status" value="1"/>
</dbReference>
<protein>
    <recommendedName>
        <fullName evidence="2">ClpXP adapter protein SpxH</fullName>
    </recommendedName>
</protein>
<dbReference type="HAMAP" id="MF_02245">
    <property type="entry name" value="Adapter_SpxH"/>
    <property type="match status" value="1"/>
</dbReference>
<comment type="caution">
    <text evidence="4">The sequence shown here is derived from an EMBL/GenBank/DDBJ whole genome shotgun (WGS) entry which is preliminary data.</text>
</comment>
<evidence type="ECO:0000256" key="3">
    <source>
        <dbReference type="SAM" id="MobiDB-lite"/>
    </source>
</evidence>
<evidence type="ECO:0000313" key="5">
    <source>
        <dbReference type="Proteomes" id="UP000628775"/>
    </source>
</evidence>
<evidence type="ECO:0000313" key="4">
    <source>
        <dbReference type="EMBL" id="GGE51268.1"/>
    </source>
</evidence>
<dbReference type="PANTHER" id="PTHR13887">
    <property type="entry name" value="GLUTATHIONE S-TRANSFERASE KAPPA"/>
    <property type="match status" value="1"/>
</dbReference>